<dbReference type="Proteomes" id="UP001501319">
    <property type="component" value="Unassembled WGS sequence"/>
</dbReference>
<reference evidence="1 2" key="1">
    <citation type="journal article" date="2019" name="Int. J. Syst. Evol. Microbiol.">
        <title>The Global Catalogue of Microorganisms (GCM) 10K type strain sequencing project: providing services to taxonomists for standard genome sequencing and annotation.</title>
        <authorList>
            <consortium name="The Broad Institute Genomics Platform"/>
            <consortium name="The Broad Institute Genome Sequencing Center for Infectious Disease"/>
            <person name="Wu L."/>
            <person name="Ma J."/>
        </authorList>
    </citation>
    <scope>NUCLEOTIDE SEQUENCE [LARGE SCALE GENOMIC DNA]</scope>
    <source>
        <strain evidence="1 2">JCM 14306</strain>
    </source>
</reference>
<evidence type="ECO:0000313" key="2">
    <source>
        <dbReference type="Proteomes" id="UP001501319"/>
    </source>
</evidence>
<evidence type="ECO:0008006" key="3">
    <source>
        <dbReference type="Google" id="ProtNLM"/>
    </source>
</evidence>
<evidence type="ECO:0000313" key="1">
    <source>
        <dbReference type="EMBL" id="GAA1621554.1"/>
    </source>
</evidence>
<organism evidence="1 2">
    <name type="scientific">Kribbella alba</name>
    <dbReference type="NCBI Taxonomy" id="190197"/>
    <lineage>
        <taxon>Bacteria</taxon>
        <taxon>Bacillati</taxon>
        <taxon>Actinomycetota</taxon>
        <taxon>Actinomycetes</taxon>
        <taxon>Propionibacteriales</taxon>
        <taxon>Kribbellaceae</taxon>
        <taxon>Kribbella</taxon>
    </lineage>
</organism>
<dbReference type="EMBL" id="BAAANE010000002">
    <property type="protein sequence ID" value="GAA1621554.1"/>
    <property type="molecule type" value="Genomic_DNA"/>
</dbReference>
<accession>A0ABN2F0R1</accession>
<comment type="caution">
    <text evidence="1">The sequence shown here is derived from an EMBL/GenBank/DDBJ whole genome shotgun (WGS) entry which is preliminary data.</text>
</comment>
<keyword evidence="2" id="KW-1185">Reference proteome</keyword>
<protein>
    <recommendedName>
        <fullName evidence="3">Cold-shock protein</fullName>
    </recommendedName>
</protein>
<sequence length="77" mass="8418">MLMTRYRGAMQATVSRYDTETRSGTVLTDRGIELPFTAEAVAHTPVRLLRLGQRVRLATTGSGASLAVTEVHFITLP</sequence>
<proteinExistence type="predicted"/>
<gene>
    <name evidence="1" type="ORF">GCM10009744_05830</name>
</gene>
<name>A0ABN2F0R1_9ACTN</name>